<sequence>MQPLRIAGGQVLAGGGLAEADLLLVDGHIAEVGTTAQAARTLDARGLLVLPGIVDIHGDAFERQVQPRPGVGFPFDLALEDTERQLLANGITTAFHGVTLSWEPGLRSLETWRGLLDALHARDWACDMRVHMRWEAFNLDALDTALADIAARRVHLLAFNDHTPSILKKLGDPVTAAKYSDRAGMDLTAFRTLAERVGARAAEVEPALHRLAEAARSAGLPMASHDDDTVAARDAFRAHGARICEFPMAESVGQAARAAGDHVVMGSPNVVRGRSHLGWASAARLAEAGICSVLSSDYFYPCLLRAPFILARRGVLDLPAAWNLVSANPAAATGLDDRGTIAPGRRADLVLVAADAGAPRLVATIAHGRMAQLGREGWHRLSPSG</sequence>
<evidence type="ECO:0000313" key="3">
    <source>
        <dbReference type="Proteomes" id="UP001165679"/>
    </source>
</evidence>
<organism evidence="2 3">
    <name type="scientific">Limobrevibacterium gyesilva</name>
    <dbReference type="NCBI Taxonomy" id="2991712"/>
    <lineage>
        <taxon>Bacteria</taxon>
        <taxon>Pseudomonadati</taxon>
        <taxon>Pseudomonadota</taxon>
        <taxon>Alphaproteobacteria</taxon>
        <taxon>Acetobacterales</taxon>
        <taxon>Acetobacteraceae</taxon>
        <taxon>Limobrevibacterium</taxon>
    </lineage>
</organism>
<dbReference type="AlphaFoldDB" id="A0AA42CEV5"/>
<dbReference type="SUPFAM" id="SSF51338">
    <property type="entry name" value="Composite domain of metallo-dependent hydrolases"/>
    <property type="match status" value="1"/>
</dbReference>
<evidence type="ECO:0000259" key="1">
    <source>
        <dbReference type="Pfam" id="PF01979"/>
    </source>
</evidence>
<dbReference type="InterPro" id="IPR051781">
    <property type="entry name" value="Metallo-dep_Hydrolase"/>
</dbReference>
<comment type="caution">
    <text evidence="2">The sequence shown here is derived from an EMBL/GenBank/DDBJ whole genome shotgun (WGS) entry which is preliminary data.</text>
</comment>
<dbReference type="NCBIfam" id="NF011990">
    <property type="entry name" value="PRK15446.2-6"/>
    <property type="match status" value="1"/>
</dbReference>
<dbReference type="GO" id="GO:0019700">
    <property type="term" value="P:organic phosphonate catabolic process"/>
    <property type="evidence" value="ECO:0007669"/>
    <property type="project" value="InterPro"/>
</dbReference>
<dbReference type="PIRSF" id="PIRSF038971">
    <property type="entry name" value="PhnM"/>
    <property type="match status" value="1"/>
</dbReference>
<evidence type="ECO:0000313" key="2">
    <source>
        <dbReference type="EMBL" id="MCW3475759.1"/>
    </source>
</evidence>
<dbReference type="PANTHER" id="PTHR43135:SF3">
    <property type="entry name" value="ALPHA-D-RIBOSE 1-METHYLPHOSPHONATE 5-TRIPHOSPHATE DIPHOSPHATASE"/>
    <property type="match status" value="1"/>
</dbReference>
<dbReference type="GO" id="GO:0016810">
    <property type="term" value="F:hydrolase activity, acting on carbon-nitrogen (but not peptide) bonds"/>
    <property type="evidence" value="ECO:0007669"/>
    <property type="project" value="InterPro"/>
</dbReference>
<protein>
    <submittedName>
        <fullName evidence="2">Alpha-D-ribose 1-methylphosphonate 5-triphosphate diphosphatase</fullName>
    </submittedName>
</protein>
<dbReference type="InterPro" id="IPR006680">
    <property type="entry name" value="Amidohydro-rel"/>
</dbReference>
<dbReference type="Gene3D" id="2.30.40.10">
    <property type="entry name" value="Urease, subunit C, domain 1"/>
    <property type="match status" value="1"/>
</dbReference>
<accession>A0AA42CEV5</accession>
<dbReference type="InterPro" id="IPR012696">
    <property type="entry name" value="PhnM"/>
</dbReference>
<name>A0AA42CEV5_9PROT</name>
<dbReference type="Gene3D" id="3.20.20.140">
    <property type="entry name" value="Metal-dependent hydrolases"/>
    <property type="match status" value="2"/>
</dbReference>
<dbReference type="Pfam" id="PF01979">
    <property type="entry name" value="Amidohydro_1"/>
    <property type="match status" value="1"/>
</dbReference>
<proteinExistence type="predicted"/>
<dbReference type="RefSeq" id="WP_264714483.1">
    <property type="nucleotide sequence ID" value="NZ_JAPDNT010000011.1"/>
</dbReference>
<dbReference type="InterPro" id="IPR032466">
    <property type="entry name" value="Metal_Hydrolase"/>
</dbReference>
<dbReference type="SUPFAM" id="SSF51556">
    <property type="entry name" value="Metallo-dependent hydrolases"/>
    <property type="match status" value="1"/>
</dbReference>
<feature type="domain" description="Amidohydrolase-related" evidence="1">
    <location>
        <begin position="238"/>
        <end position="355"/>
    </location>
</feature>
<keyword evidence="3" id="KW-1185">Reference proteome</keyword>
<dbReference type="EMBL" id="JAPDNT010000011">
    <property type="protein sequence ID" value="MCW3475759.1"/>
    <property type="molecule type" value="Genomic_DNA"/>
</dbReference>
<dbReference type="InterPro" id="IPR011059">
    <property type="entry name" value="Metal-dep_hydrolase_composite"/>
</dbReference>
<dbReference type="Proteomes" id="UP001165679">
    <property type="component" value="Unassembled WGS sequence"/>
</dbReference>
<reference evidence="2" key="1">
    <citation type="submission" date="2022-09" db="EMBL/GenBank/DDBJ databases">
        <title>Rhodovastum sp. nov. RN2-1 isolated from soil in Seongnam, South Korea.</title>
        <authorList>
            <person name="Le N.T."/>
        </authorList>
    </citation>
    <scope>NUCLEOTIDE SEQUENCE</scope>
    <source>
        <strain evidence="2">RN2-1</strain>
    </source>
</reference>
<dbReference type="NCBIfam" id="NF011987">
    <property type="entry name" value="PRK15446.2-3"/>
    <property type="match status" value="1"/>
</dbReference>
<gene>
    <name evidence="2" type="ORF">OL599_14365</name>
</gene>
<reference evidence="2" key="2">
    <citation type="submission" date="2022-10" db="EMBL/GenBank/DDBJ databases">
        <authorList>
            <person name="Trinh H.N."/>
        </authorList>
    </citation>
    <scope>NUCLEOTIDE SEQUENCE</scope>
    <source>
        <strain evidence="2">RN2-1</strain>
    </source>
</reference>
<dbReference type="PANTHER" id="PTHR43135">
    <property type="entry name" value="ALPHA-D-RIBOSE 1-METHYLPHOSPHONATE 5-TRIPHOSPHATE DIPHOSPHATASE"/>
    <property type="match status" value="1"/>
</dbReference>